<dbReference type="SUPFAM" id="SSF48452">
    <property type="entry name" value="TPR-like"/>
    <property type="match status" value="1"/>
</dbReference>
<dbReference type="InterPro" id="IPR011990">
    <property type="entry name" value="TPR-like_helical_dom_sf"/>
</dbReference>
<feature type="transmembrane region" description="Helical" evidence="1">
    <location>
        <begin position="44"/>
        <end position="70"/>
    </location>
</feature>
<evidence type="ECO:0000313" key="2">
    <source>
        <dbReference type="EMBL" id="MBO0953226.1"/>
    </source>
</evidence>
<feature type="transmembrane region" description="Helical" evidence="1">
    <location>
        <begin position="91"/>
        <end position="110"/>
    </location>
</feature>
<comment type="caution">
    <text evidence="2">The sequence shown here is derived from an EMBL/GenBank/DDBJ whole genome shotgun (WGS) entry which is preliminary data.</text>
</comment>
<dbReference type="Gene3D" id="1.25.40.10">
    <property type="entry name" value="Tetratricopeptide repeat domain"/>
    <property type="match status" value="1"/>
</dbReference>
<gene>
    <name evidence="2" type="ORF">J2I46_31940</name>
</gene>
<reference evidence="2 3" key="1">
    <citation type="submission" date="2021-03" db="EMBL/GenBank/DDBJ databases">
        <title>Fibrella sp. HMF5405 genome sequencing and assembly.</title>
        <authorList>
            <person name="Kang H."/>
            <person name="Kim H."/>
            <person name="Bae S."/>
            <person name="Joh K."/>
        </authorList>
    </citation>
    <scope>NUCLEOTIDE SEQUENCE [LARGE SCALE GENOMIC DNA]</scope>
    <source>
        <strain evidence="2 3">HMF5405</strain>
    </source>
</reference>
<keyword evidence="3" id="KW-1185">Reference proteome</keyword>
<sequence>MKQYVPNLIAERYRVLPDYFKQGNTSQVEKVDSAGALLWNAGSIALLFAALMVIQVHQGFALALCIFAFLTSDWGKRLLERGLRFVFTSRLKAITLGAVGLLVVGTGIQYQGRVDQINEHLRLVMLANLQEQQAAQRRETQRLDSLRSYLTAAEALSNKGAYAKSIPLYRQATRFVTSKEPVQQRQVQLNLATAYARTKQYKLAIGTYNEMGALDGDMLYQQALCYQCIGRKSEALDNLRQASKAGHESSAQLYEKLNPLIRKVSYYQTVCCDGSYSPSNAKGSGACSHHGGVCNWNLPIYETYRKYEVNDF</sequence>
<keyword evidence="1" id="KW-0472">Membrane</keyword>
<protein>
    <recommendedName>
        <fullName evidence="4">Tetratricopeptide repeat protein</fullName>
    </recommendedName>
</protein>
<name>A0ABS3JT93_9BACT</name>
<evidence type="ECO:0000313" key="3">
    <source>
        <dbReference type="Proteomes" id="UP000664628"/>
    </source>
</evidence>
<proteinExistence type="predicted"/>
<evidence type="ECO:0008006" key="4">
    <source>
        <dbReference type="Google" id="ProtNLM"/>
    </source>
</evidence>
<evidence type="ECO:0000256" key="1">
    <source>
        <dbReference type="SAM" id="Phobius"/>
    </source>
</evidence>
<dbReference type="EMBL" id="JAFMYW010000026">
    <property type="protein sequence ID" value="MBO0953226.1"/>
    <property type="molecule type" value="Genomic_DNA"/>
</dbReference>
<accession>A0ABS3JT93</accession>
<organism evidence="2 3">
    <name type="scientific">Fibrella forsythiae</name>
    <dbReference type="NCBI Taxonomy" id="2817061"/>
    <lineage>
        <taxon>Bacteria</taxon>
        <taxon>Pseudomonadati</taxon>
        <taxon>Bacteroidota</taxon>
        <taxon>Cytophagia</taxon>
        <taxon>Cytophagales</taxon>
        <taxon>Spirosomataceae</taxon>
        <taxon>Fibrella</taxon>
    </lineage>
</organism>
<keyword evidence="1" id="KW-0812">Transmembrane</keyword>
<dbReference type="Proteomes" id="UP000664628">
    <property type="component" value="Unassembled WGS sequence"/>
</dbReference>
<dbReference type="RefSeq" id="WP_207333178.1">
    <property type="nucleotide sequence ID" value="NZ_JAFMYW010000026.1"/>
</dbReference>
<keyword evidence="1" id="KW-1133">Transmembrane helix</keyword>